<keyword evidence="3" id="KW-1185">Reference proteome</keyword>
<organism evidence="2 3">
    <name type="scientific">Sphingobium amiense</name>
    <dbReference type="NCBI Taxonomy" id="135719"/>
    <lineage>
        <taxon>Bacteria</taxon>
        <taxon>Pseudomonadati</taxon>
        <taxon>Pseudomonadota</taxon>
        <taxon>Alphaproteobacteria</taxon>
        <taxon>Sphingomonadales</taxon>
        <taxon>Sphingomonadaceae</taxon>
        <taxon>Sphingobium</taxon>
    </lineage>
</organism>
<evidence type="ECO:0000256" key="1">
    <source>
        <dbReference type="SAM" id="MobiDB-lite"/>
    </source>
</evidence>
<name>A0A494W1E7_9SPHN</name>
<dbReference type="EMBL" id="AP018664">
    <property type="protein sequence ID" value="BBD98021.1"/>
    <property type="molecule type" value="Genomic_DNA"/>
</dbReference>
<accession>A0A494W1E7</accession>
<dbReference type="RefSeq" id="WP_066697555.1">
    <property type="nucleotide sequence ID" value="NZ_AP018664.1"/>
</dbReference>
<evidence type="ECO:0000313" key="2">
    <source>
        <dbReference type="EMBL" id="BBD98021.1"/>
    </source>
</evidence>
<feature type="compositionally biased region" description="Basic and acidic residues" evidence="1">
    <location>
        <begin position="118"/>
        <end position="133"/>
    </location>
</feature>
<feature type="region of interest" description="Disordered" evidence="1">
    <location>
        <begin position="118"/>
        <end position="145"/>
    </location>
</feature>
<evidence type="ECO:0000313" key="3">
    <source>
        <dbReference type="Proteomes" id="UP000279959"/>
    </source>
</evidence>
<gene>
    <name evidence="2" type="ORF">SAMIE_1015220</name>
</gene>
<dbReference type="KEGG" id="sami:SAMIE_1015220"/>
<proteinExistence type="predicted"/>
<dbReference type="AlphaFoldDB" id="A0A494W1E7"/>
<reference evidence="2 3" key="1">
    <citation type="submission" date="2018-05" db="EMBL/GenBank/DDBJ databases">
        <title>Complete Genome Sequence of the Nonylphenol-Degrading Bacterium Sphingobium amiense DSM 16289T.</title>
        <authorList>
            <person name="Ootsuka M."/>
            <person name="Nishizawa T."/>
            <person name="Ohta H."/>
        </authorList>
    </citation>
    <scope>NUCLEOTIDE SEQUENCE [LARGE SCALE GENOMIC DNA]</scope>
    <source>
        <strain evidence="2 3">DSM 16289</strain>
    </source>
</reference>
<dbReference type="Proteomes" id="UP000279959">
    <property type="component" value="Chromosome"/>
</dbReference>
<protein>
    <submittedName>
        <fullName evidence="2">Uncharacterized protein</fullName>
    </submittedName>
</protein>
<sequence>MVIISISESRAASAPLGLPTNTEVRAQLKEWQAANRWPWVHVSNAMRIWGLSNIPGATRLEAFSNSSRVGLHEDALRSLRRFLLTFPNPPAYVELVVRLEEERAERVREKTEYLQRQAAQRDEERAHHERYWLSREPAANGRPARASVNASNPLFGLNKATVRALSGGTL</sequence>